<feature type="compositionally biased region" description="Basic and acidic residues" evidence="1">
    <location>
        <begin position="30"/>
        <end position="41"/>
    </location>
</feature>
<evidence type="ECO:0000256" key="2">
    <source>
        <dbReference type="SAM" id="Phobius"/>
    </source>
</evidence>
<feature type="region of interest" description="Disordered" evidence="1">
    <location>
        <begin position="1"/>
        <end position="136"/>
    </location>
</feature>
<organism evidence="3 4">
    <name type="scientific">Haloarcula sebkhae</name>
    <dbReference type="NCBI Taxonomy" id="932660"/>
    <lineage>
        <taxon>Archaea</taxon>
        <taxon>Methanobacteriati</taxon>
        <taxon>Methanobacteriota</taxon>
        <taxon>Stenosarchaea group</taxon>
        <taxon>Halobacteria</taxon>
        <taxon>Halobacteriales</taxon>
        <taxon>Haloarculaceae</taxon>
        <taxon>Haloarcula</taxon>
    </lineage>
</organism>
<protein>
    <submittedName>
        <fullName evidence="3">Uncharacterized protein</fullName>
    </submittedName>
</protein>
<keyword evidence="2" id="KW-1133">Transmembrane helix</keyword>
<sequence length="188" mass="19976">MTGPTCPAEGCDYNENGEKSKQSVRRHINAKTDDAHSDTEALRSALNRPAEGDEKGAEQGDQGAPDDTEDDEQGEAAQERPEADENSETEHQEMDQSSEYEQQVARNTGEESTDEGTETEGQQGNKTSQTTSGRGVPVGAIVAGLLLLGVLAVALSGSNDQPTEVDSEVVEDTDADPVADDPEADVQW</sequence>
<evidence type="ECO:0000313" key="4">
    <source>
        <dbReference type="Proteomes" id="UP000614221"/>
    </source>
</evidence>
<gene>
    <name evidence="3" type="ORF">GCM10009067_14940</name>
</gene>
<comment type="caution">
    <text evidence="3">The sequence shown here is derived from an EMBL/GenBank/DDBJ whole genome shotgun (WGS) entry which is preliminary data.</text>
</comment>
<feature type="compositionally biased region" description="Acidic residues" evidence="1">
    <location>
        <begin position="64"/>
        <end position="74"/>
    </location>
</feature>
<evidence type="ECO:0000313" key="3">
    <source>
        <dbReference type="EMBL" id="GGK63590.1"/>
    </source>
</evidence>
<feature type="region of interest" description="Disordered" evidence="1">
    <location>
        <begin position="157"/>
        <end position="188"/>
    </location>
</feature>
<dbReference type="AlphaFoldDB" id="A0A830EJG4"/>
<dbReference type="OrthoDB" id="222695at2157"/>
<proteinExistence type="predicted"/>
<reference evidence="3" key="1">
    <citation type="journal article" date="2014" name="Int. J. Syst. Evol. Microbiol.">
        <title>Complete genome sequence of Corynebacterium casei LMG S-19264T (=DSM 44701T), isolated from a smear-ripened cheese.</title>
        <authorList>
            <consortium name="US DOE Joint Genome Institute (JGI-PGF)"/>
            <person name="Walter F."/>
            <person name="Albersmeier A."/>
            <person name="Kalinowski J."/>
            <person name="Ruckert C."/>
        </authorList>
    </citation>
    <scope>NUCLEOTIDE SEQUENCE</scope>
    <source>
        <strain evidence="3">JCM 19018</strain>
    </source>
</reference>
<accession>A0A830EJG4</accession>
<feature type="compositionally biased region" description="Polar residues" evidence="1">
    <location>
        <begin position="95"/>
        <end position="106"/>
    </location>
</feature>
<dbReference type="Proteomes" id="UP000614221">
    <property type="component" value="Unassembled WGS sequence"/>
</dbReference>
<evidence type="ECO:0000256" key="1">
    <source>
        <dbReference type="SAM" id="MobiDB-lite"/>
    </source>
</evidence>
<keyword evidence="2" id="KW-0472">Membrane</keyword>
<keyword evidence="2" id="KW-0812">Transmembrane</keyword>
<dbReference type="RefSeq" id="WP_188976735.1">
    <property type="nucleotide sequence ID" value="NZ_BMPD01000002.1"/>
</dbReference>
<feature type="compositionally biased region" description="Acidic residues" evidence="1">
    <location>
        <begin position="163"/>
        <end position="188"/>
    </location>
</feature>
<name>A0A830EJG4_9EURY</name>
<reference evidence="3" key="2">
    <citation type="submission" date="2020-09" db="EMBL/GenBank/DDBJ databases">
        <authorList>
            <person name="Sun Q."/>
            <person name="Ohkuma M."/>
        </authorList>
    </citation>
    <scope>NUCLEOTIDE SEQUENCE</scope>
    <source>
        <strain evidence="3">JCM 19018</strain>
    </source>
</reference>
<feature type="transmembrane region" description="Helical" evidence="2">
    <location>
        <begin position="136"/>
        <end position="155"/>
    </location>
</feature>
<dbReference type="EMBL" id="BMPD01000002">
    <property type="protein sequence ID" value="GGK63590.1"/>
    <property type="molecule type" value="Genomic_DNA"/>
</dbReference>
<feature type="compositionally biased region" description="Basic and acidic residues" evidence="1">
    <location>
        <begin position="77"/>
        <end position="94"/>
    </location>
</feature>